<feature type="transmembrane region" description="Helical" evidence="13">
    <location>
        <begin position="348"/>
        <end position="369"/>
    </location>
</feature>
<dbReference type="SUPFAM" id="SSF53850">
    <property type="entry name" value="Periplasmic binding protein-like II"/>
    <property type="match status" value="1"/>
</dbReference>
<feature type="domain" description="Ionotropic glutamate receptor L-glutamate and glycine-binding" evidence="15">
    <location>
        <begin position="168"/>
        <end position="270"/>
    </location>
</feature>
<dbReference type="Pfam" id="PF00060">
    <property type="entry name" value="Lig_chan"/>
    <property type="match status" value="1"/>
</dbReference>
<evidence type="ECO:0000259" key="15">
    <source>
        <dbReference type="Pfam" id="PF10613"/>
    </source>
</evidence>
<reference evidence="16" key="1">
    <citation type="journal article" date="2021" name="Sci. Adv.">
        <title>The American lobster genome reveals insights on longevity, neural, and immune adaptations.</title>
        <authorList>
            <person name="Polinski J.M."/>
            <person name="Zimin A.V."/>
            <person name="Clark K.F."/>
            <person name="Kohn A.B."/>
            <person name="Sadowski N."/>
            <person name="Timp W."/>
            <person name="Ptitsyn A."/>
            <person name="Khanna P."/>
            <person name="Romanova D.Y."/>
            <person name="Williams P."/>
            <person name="Greenwood S.J."/>
            <person name="Moroz L.L."/>
            <person name="Walt D.R."/>
            <person name="Bodnar A.G."/>
        </authorList>
    </citation>
    <scope>NUCLEOTIDE SEQUENCE</scope>
    <source>
        <strain evidence="16">GMGI-L3</strain>
    </source>
</reference>
<accession>A0A8J5N732</accession>
<protein>
    <submittedName>
        <fullName evidence="16">Glutamate receptor ionotropic, delta-1-like 5</fullName>
    </submittedName>
</protein>
<evidence type="ECO:0000256" key="2">
    <source>
        <dbReference type="ARBA" id="ARBA00008685"/>
    </source>
</evidence>
<keyword evidence="10" id="KW-0325">Glycoprotein</keyword>
<evidence type="ECO:0000256" key="6">
    <source>
        <dbReference type="ARBA" id="ARBA00022989"/>
    </source>
</evidence>
<keyword evidence="3" id="KW-0813">Transport</keyword>
<dbReference type="Proteomes" id="UP000747542">
    <property type="component" value="Unassembled WGS sequence"/>
</dbReference>
<gene>
    <name evidence="16" type="primary">Grid1-L5</name>
    <name evidence="16" type="ORF">Hamer_G003203</name>
</gene>
<dbReference type="GO" id="GO:0005886">
    <property type="term" value="C:plasma membrane"/>
    <property type="evidence" value="ECO:0007669"/>
    <property type="project" value="UniProtKB-SubCell"/>
</dbReference>
<evidence type="ECO:0000256" key="4">
    <source>
        <dbReference type="ARBA" id="ARBA00022475"/>
    </source>
</evidence>
<evidence type="ECO:0000313" key="16">
    <source>
        <dbReference type="EMBL" id="KAG7174279.1"/>
    </source>
</evidence>
<dbReference type="Pfam" id="PF10613">
    <property type="entry name" value="Lig_chan-Glu_bd"/>
    <property type="match status" value="1"/>
</dbReference>
<dbReference type="EMBL" id="JAHLQT010007678">
    <property type="protein sequence ID" value="KAG7174279.1"/>
    <property type="molecule type" value="Genomic_DNA"/>
</dbReference>
<dbReference type="GO" id="GO:0015276">
    <property type="term" value="F:ligand-gated monoatomic ion channel activity"/>
    <property type="evidence" value="ECO:0007669"/>
    <property type="project" value="InterPro"/>
</dbReference>
<keyword evidence="11" id="KW-1071">Ligand-gated ion channel</keyword>
<evidence type="ECO:0000256" key="12">
    <source>
        <dbReference type="ARBA" id="ARBA00023303"/>
    </source>
</evidence>
<dbReference type="Gene3D" id="1.10.287.70">
    <property type="match status" value="1"/>
</dbReference>
<keyword evidence="12" id="KW-0407">Ion channel</keyword>
<evidence type="ECO:0000256" key="10">
    <source>
        <dbReference type="ARBA" id="ARBA00023180"/>
    </source>
</evidence>
<proteinExistence type="inferred from homology"/>
<feature type="transmembrane region" description="Helical" evidence="13">
    <location>
        <begin position="536"/>
        <end position="554"/>
    </location>
</feature>
<evidence type="ECO:0000256" key="11">
    <source>
        <dbReference type="ARBA" id="ARBA00023286"/>
    </source>
</evidence>
<comment type="subcellular location">
    <subcellularLocation>
        <location evidence="1">Cell membrane</location>
        <topology evidence="1">Multi-pass membrane protein</topology>
    </subcellularLocation>
</comment>
<feature type="domain" description="Ionotropic glutamate receptor C-terminal" evidence="14">
    <location>
        <begin position="312"/>
        <end position="545"/>
    </location>
</feature>
<evidence type="ECO:0000256" key="7">
    <source>
        <dbReference type="ARBA" id="ARBA00023065"/>
    </source>
</evidence>
<keyword evidence="6 13" id="KW-1133">Transmembrane helix</keyword>
<evidence type="ECO:0000256" key="1">
    <source>
        <dbReference type="ARBA" id="ARBA00004651"/>
    </source>
</evidence>
<keyword evidence="9 16" id="KW-0675">Receptor</keyword>
<keyword evidence="8 13" id="KW-0472">Membrane</keyword>
<comment type="caution">
    <text evidence="16">The sequence shown here is derived from an EMBL/GenBank/DDBJ whole genome shotgun (WGS) entry which is preliminary data.</text>
</comment>
<dbReference type="AlphaFoldDB" id="A0A8J5N732"/>
<keyword evidence="4" id="KW-1003">Cell membrane</keyword>
<evidence type="ECO:0000259" key="14">
    <source>
        <dbReference type="Pfam" id="PF00060"/>
    </source>
</evidence>
<dbReference type="PANTHER" id="PTHR42643:SF24">
    <property type="entry name" value="IONOTROPIC RECEPTOR 60A"/>
    <property type="match status" value="1"/>
</dbReference>
<evidence type="ECO:0000256" key="9">
    <source>
        <dbReference type="ARBA" id="ARBA00023170"/>
    </source>
</evidence>
<comment type="similarity">
    <text evidence="2">Belongs to the glutamate-gated ion channel (TC 1.A.10.1) family.</text>
</comment>
<keyword evidence="17" id="KW-1185">Reference proteome</keyword>
<feature type="transmembrane region" description="Helical" evidence="13">
    <location>
        <begin position="287"/>
        <end position="305"/>
    </location>
</feature>
<dbReference type="InterPro" id="IPR019594">
    <property type="entry name" value="Glu/Gly-bd"/>
</dbReference>
<dbReference type="Gene3D" id="3.40.190.10">
    <property type="entry name" value="Periplasmic binding protein-like II"/>
    <property type="match status" value="1"/>
</dbReference>
<evidence type="ECO:0000256" key="13">
    <source>
        <dbReference type="SAM" id="Phobius"/>
    </source>
</evidence>
<dbReference type="InterPro" id="IPR052192">
    <property type="entry name" value="Insect_Ionotropic_Sensory_Rcpt"/>
</dbReference>
<evidence type="ECO:0000256" key="3">
    <source>
        <dbReference type="ARBA" id="ARBA00022448"/>
    </source>
</evidence>
<organism evidence="16 17">
    <name type="scientific">Homarus americanus</name>
    <name type="common">American lobster</name>
    <dbReference type="NCBI Taxonomy" id="6706"/>
    <lineage>
        <taxon>Eukaryota</taxon>
        <taxon>Metazoa</taxon>
        <taxon>Ecdysozoa</taxon>
        <taxon>Arthropoda</taxon>
        <taxon>Crustacea</taxon>
        <taxon>Multicrustacea</taxon>
        <taxon>Malacostraca</taxon>
        <taxon>Eumalacostraca</taxon>
        <taxon>Eucarida</taxon>
        <taxon>Decapoda</taxon>
        <taxon>Pleocyemata</taxon>
        <taxon>Astacidea</taxon>
        <taxon>Nephropoidea</taxon>
        <taxon>Nephropidae</taxon>
        <taxon>Homarus</taxon>
    </lineage>
</organism>
<keyword evidence="7" id="KW-0406">Ion transport</keyword>
<dbReference type="PANTHER" id="PTHR42643">
    <property type="entry name" value="IONOTROPIC RECEPTOR 20A-RELATED"/>
    <property type="match status" value="1"/>
</dbReference>
<dbReference type="InterPro" id="IPR001320">
    <property type="entry name" value="Iontro_rcpt_C"/>
</dbReference>
<dbReference type="GO" id="GO:0050906">
    <property type="term" value="P:detection of stimulus involved in sensory perception"/>
    <property type="evidence" value="ECO:0007669"/>
    <property type="project" value="UniProtKB-ARBA"/>
</dbReference>
<evidence type="ECO:0000256" key="8">
    <source>
        <dbReference type="ARBA" id="ARBA00023136"/>
    </source>
</evidence>
<evidence type="ECO:0000256" key="5">
    <source>
        <dbReference type="ARBA" id="ARBA00022692"/>
    </source>
</evidence>
<name>A0A8J5N732_HOMAM</name>
<keyword evidence="5 13" id="KW-0812">Transmembrane</keyword>
<evidence type="ECO:0000313" key="17">
    <source>
        <dbReference type="Proteomes" id="UP000747542"/>
    </source>
</evidence>
<sequence>MVYLDPAIPRDIHQAIMALEAVQETAHLTLSPGVNETWWPHQQVPAFIHDSSVLHLVLFLTHPAKFLQSLWQNWKPRNLLLFCLAPTCDTKILNNDVFNSVESLALICELSGRVYGKRDAMGVFTLLPFSSSIPKFLGEWNYPYYRKWDNLFTNRFPTFNGYKFELATWKFQPLFLYTSMNSERTTVGLSVHMIEALSSKLNFTYTMTENSPDLQWGNPVNYSWSGILGMIHRKEKNFTVNCLLQTFYRLNSFEASTSYLVLGFGAFIVRPQPLPGWMNMHRPFQPLVWAAVFATFVFAVWTMTFQEQVQEQPFLGGVAATWLYLQRGMFSQGVPALPRALWQRMFLAVWYLYCLVVSAAYTCNLIAIFTSPAYSQRITTLQQLADSDYRLSMQDYGAVLPITLRTSEDDLYRRLGEKLDLFPLQKDAVAAMQAGTHAFTALALSGGAILSTQYRLFNWYMVKEEMFPGLVSWFFPKHTPWKYKFDISIQQLVEAGLIQHWIKVMQKELMGMNWELLQHEPIEQVNQALTLQDLQGVFYILLLGCAVSVTLFLLEVVRCRCCHRQDSVIVRAI</sequence>